<dbReference type="Proteomes" id="UP000614996">
    <property type="component" value="Unassembled WGS sequence"/>
</dbReference>
<dbReference type="SUPFAM" id="SSF47413">
    <property type="entry name" value="lambda repressor-like DNA-binding domains"/>
    <property type="match status" value="1"/>
</dbReference>
<dbReference type="GO" id="GO:0003677">
    <property type="term" value="F:DNA binding"/>
    <property type="evidence" value="ECO:0007669"/>
    <property type="project" value="InterPro"/>
</dbReference>
<proteinExistence type="predicted"/>
<gene>
    <name evidence="2" type="ORF">NUM_43820</name>
</gene>
<organism evidence="2 3">
    <name type="scientific">Actinocatenispora comari</name>
    <dbReference type="NCBI Taxonomy" id="2807577"/>
    <lineage>
        <taxon>Bacteria</taxon>
        <taxon>Bacillati</taxon>
        <taxon>Actinomycetota</taxon>
        <taxon>Actinomycetes</taxon>
        <taxon>Micromonosporales</taxon>
        <taxon>Micromonosporaceae</taxon>
        <taxon>Actinocatenispora</taxon>
    </lineage>
</organism>
<dbReference type="Pfam" id="PF13560">
    <property type="entry name" value="HTH_31"/>
    <property type="match status" value="1"/>
</dbReference>
<accession>A0A8J4ADN1</accession>
<dbReference type="Pfam" id="PF19054">
    <property type="entry name" value="DUF5753"/>
    <property type="match status" value="1"/>
</dbReference>
<evidence type="ECO:0000313" key="3">
    <source>
        <dbReference type="Proteomes" id="UP000614996"/>
    </source>
</evidence>
<sequence>MLDHYDPMLMQRMLAVRLRQLRYKTGLSQRQTALRTEWSINKVNRIENADSTISITDLNALLGLYRLTDPQDDETLRDWARRARQPGWTSPYAASLDLRTRRHLAYQTSASRILMLDTLLIPDLLRTDDFNRHVRRATTGGAPPTDQQHHLYSQIDATRRAQLAKRADRELRVVIDEAVLLRPFGSIDTTINQLQYLRRLTETGTL</sequence>
<dbReference type="InterPro" id="IPR043917">
    <property type="entry name" value="DUF5753"/>
</dbReference>
<comment type="caution">
    <text evidence="2">The sequence shown here is derived from an EMBL/GenBank/DDBJ whole genome shotgun (WGS) entry which is preliminary data.</text>
</comment>
<feature type="domain" description="HTH cro/C1-type" evidence="1">
    <location>
        <begin position="17"/>
        <end position="72"/>
    </location>
</feature>
<dbReference type="EMBL" id="BOPO01000084">
    <property type="protein sequence ID" value="GIL29128.1"/>
    <property type="molecule type" value="Genomic_DNA"/>
</dbReference>
<reference evidence="3" key="1">
    <citation type="journal article" date="2021" name="Int. J. Syst. Evol. Microbiol.">
        <title>Actinocatenispora comari sp. nov., an endophytic actinomycete isolated from aerial parts of Comarum salesowianum.</title>
        <authorList>
            <person name="Oyunbileg N."/>
            <person name="Iizaka Y."/>
            <person name="Hamada M."/>
            <person name="Davaapurev B.O."/>
            <person name="Fukumoto A."/>
            <person name="Tsetseg B."/>
            <person name="Kato F."/>
            <person name="Tamura T."/>
            <person name="Batkhuu J."/>
            <person name="Anzai Y."/>
        </authorList>
    </citation>
    <scope>NUCLEOTIDE SEQUENCE [LARGE SCALE GENOMIC DNA]</scope>
    <source>
        <strain evidence="3">NUM-2625</strain>
    </source>
</reference>
<dbReference type="InterPro" id="IPR001387">
    <property type="entry name" value="Cro/C1-type_HTH"/>
</dbReference>
<dbReference type="InterPro" id="IPR010982">
    <property type="entry name" value="Lambda_DNA-bd_dom_sf"/>
</dbReference>
<dbReference type="AlphaFoldDB" id="A0A8J4ADN1"/>
<dbReference type="CDD" id="cd00093">
    <property type="entry name" value="HTH_XRE"/>
    <property type="match status" value="1"/>
</dbReference>
<evidence type="ECO:0000313" key="2">
    <source>
        <dbReference type="EMBL" id="GIL29128.1"/>
    </source>
</evidence>
<dbReference type="SMART" id="SM00530">
    <property type="entry name" value="HTH_XRE"/>
    <property type="match status" value="1"/>
</dbReference>
<keyword evidence="3" id="KW-1185">Reference proteome</keyword>
<dbReference type="Gene3D" id="1.10.260.40">
    <property type="entry name" value="lambda repressor-like DNA-binding domains"/>
    <property type="match status" value="1"/>
</dbReference>
<protein>
    <recommendedName>
        <fullName evidence="1">HTH cro/C1-type domain-containing protein</fullName>
    </recommendedName>
</protein>
<evidence type="ECO:0000259" key="1">
    <source>
        <dbReference type="SMART" id="SM00530"/>
    </source>
</evidence>
<name>A0A8J4ADN1_9ACTN</name>